<evidence type="ECO:0000313" key="1">
    <source>
        <dbReference type="Proteomes" id="UP000887572"/>
    </source>
</evidence>
<evidence type="ECO:0000313" key="2">
    <source>
        <dbReference type="WBParaSite" id="Gr19_v10_g14304.t1"/>
    </source>
</evidence>
<keyword evidence="1" id="KW-1185">Reference proteome</keyword>
<dbReference type="WBParaSite" id="Gr19_v10_g14304.t1">
    <property type="protein sequence ID" value="Gr19_v10_g14304.t1"/>
    <property type="gene ID" value="Gr19_v10_g14304"/>
</dbReference>
<accession>A0A914H8U8</accession>
<organism evidence="1 2">
    <name type="scientific">Globodera rostochiensis</name>
    <name type="common">Golden nematode worm</name>
    <name type="synonym">Heterodera rostochiensis</name>
    <dbReference type="NCBI Taxonomy" id="31243"/>
    <lineage>
        <taxon>Eukaryota</taxon>
        <taxon>Metazoa</taxon>
        <taxon>Ecdysozoa</taxon>
        <taxon>Nematoda</taxon>
        <taxon>Chromadorea</taxon>
        <taxon>Rhabditida</taxon>
        <taxon>Tylenchina</taxon>
        <taxon>Tylenchomorpha</taxon>
        <taxon>Tylenchoidea</taxon>
        <taxon>Heteroderidae</taxon>
        <taxon>Heteroderinae</taxon>
        <taxon>Globodera</taxon>
    </lineage>
</organism>
<reference evidence="2" key="1">
    <citation type="submission" date="2022-11" db="UniProtKB">
        <authorList>
            <consortium name="WormBaseParasite"/>
        </authorList>
    </citation>
    <scope>IDENTIFICATION</scope>
</reference>
<dbReference type="AlphaFoldDB" id="A0A914H8U8"/>
<sequence length="149" mass="16517">MSNVMSKAVNWVGNVLYTAAKVVIYVFDAVNSNSTSTRPLPSWQDVVFPPISQVLVENGCPTLIMNMNNCLQTKNTNAIAHTGIMLSNRGLDHITIAFKKAVEENMVCRCCGTQMTYIDDLCHCPRSAERCHCISKCDNRKMKALTSGR</sequence>
<name>A0A914H8U8_GLORO</name>
<proteinExistence type="predicted"/>
<protein>
    <submittedName>
        <fullName evidence="2">Uncharacterized protein</fullName>
    </submittedName>
</protein>
<dbReference type="Proteomes" id="UP000887572">
    <property type="component" value="Unplaced"/>
</dbReference>